<dbReference type="InterPro" id="IPR011993">
    <property type="entry name" value="PH-like_dom_sf"/>
</dbReference>
<comment type="similarity">
    <text evidence="3 12">Belongs to the spectrin family.</text>
</comment>
<dbReference type="PROSITE" id="PS00020">
    <property type="entry name" value="ACTININ_2"/>
    <property type="match status" value="1"/>
</dbReference>
<evidence type="ECO:0000313" key="17">
    <source>
        <dbReference type="Ensembl" id="ENSCHIP00010037434.1"/>
    </source>
</evidence>
<dbReference type="FunFam" id="1.20.58.60:FF:000028">
    <property type="entry name" value="Spectrin beta chain"/>
    <property type="match status" value="1"/>
</dbReference>
<sequence length="2133" mass="245198">RIQVRGEMSSSPHPDEREVVQKKTFTKWANSHLARVSCRITDLYKDLRDGRMLIKLLEVLSGEMLPKPTKGKMRIHCLENVDKALQFLREQRVHLENMGSHDIVDGNHRLVLGLIWTIILRFQIQDIVVQTQEGRETRSAKDALLLWCQMKTAGYPHVNVTNFTSSWKDGLAFNALIHKHRPDLIDFDKLKDSNARHNLEHAFEVAERQLGIIPLLDPEDVFTENPDEKSIITYVVAFYHYFSKMKVLAVEGKRVGKVIDHAIETEKMIEKYSGLASDLLTWIEQTITVLNSRQFANSLAGVQQQLQAFSTYRTIEKPPKFQEKGNLEVLLFTIQSRMRANNQKVYTPHDGKLVSDINRAWESLEEAEYRRELALRDELIRQEKLEQLARHAPWTLGTLTKLPVFLPGGQDNFGYDLAAVEAAKKKHEAIETDTERVRALEDLAQELEQENYHDQKRITARKDNILRLWDYLQELLRARRQRLEKTLDLQKLFQDMLHSIDWMDGIKAHLLSAEFGKHLLEVEDLLQKHKLMEADIAIQGDKVKAITTATLQLAEGPGYQPCDPQVIRDRCFEELSNTAAGRKAQLEQSKRLCKFFWEMDEAESWIKEKEQIYSSLDYGKDLTSVLILQRKHKAFEDELRGLDAHLGQIFREAEGMVARKQFGHERIEVRIKKVSDQWNELKDLAAFCKKNLQDTENFFQFQGDADDLKAWLQDAHRLLSGEDVGQDEGATRALGKKHKDFLEELEESRGVMEHLEQQAQDFPQGFQDSPDVTNRLQALRDLYQQVVADMRRQRLQDALDLYTVFGETDACELWMGEKGKWLAQMEIPDTLEDLEVVQHRFDILDQEMKTLMTQIDGVNLAANSLVESNHPRSAEVKKCQDHLNTRWDVERARRCGLLFWHICGVWPRSQETKVVESTKDLGRDLAGVIAIQRKLSGLERDVAAIQTRLGTLERESQRLMASHPEQKKDIEQRQAYVEELWQGLKQALKSQEASLGEASQLQAFLQDLDAFQAWLSTTQKDVASKDMPESLPEAEQLLQQHAAIKDDIDRHQESYQKVRVSGEKVTHGQTDPEYLLLAQRLDGLEKGWDALSRMWESRSQALTQCLGFQEFQKDAKQAEAILSNQEYTLAHLEPPDSLEAAEAGIRKFEDFLVSMENNRDKVLSPVDSGNKLVAEGNLFSDKIKEKVQLIEDRKNNEKALEASELLKDNLELQNFLQNCQELTLWINDKLLTSQDVSYDEARNLHNKWLKHQAFVAELASHQGWLENIDAEGKQLMEEKPQFAALVSQKLEALHQLWDELQANTQETARQLSAARSSDMRSQTQADLNKWIRAMEDQLQSDDLGKDLTSVNRMLAKLKRVEDQVNVRKEELEELFAQMPSLGEEAGDEDLSIEKRFLDLLEPLGRRKKQLESSRAKLQISRDLEDETLWVEERLPLAQSTDYGTNLQTVQLFMKKNQTLQNEILGHMPRVEDVLHRGQQLVAAAEIDCQDVEERLGQLQGSWDTLREAAASRLKHLQEASEAQQYYLDAGEAEAWIGEQEFYVFSDENPQVGLGRVQGWEPKPAEKKSQRGGGLSGGHLEEQIIRLQGQVDKQYAGLKDMAEERRRKLENMYHLFQLKREVDDLEQWIAEKDTVASSSEMGQDFDHVTVLRDKFRDFARETGAIGQERVDNVNAVIERLIDAGHSEAATIAEWKDGLNEMWADLLELIDTRMQLLAASYDLQRYFYTGSEILGLIGEKHRELEPSLQHPRSGEPLAPSSRGRLRGISFAPSQVQQFQDVAARLQTAYAGEKADIIQNNEQEVSAAWQALLDACAGRRTQLVDTADKFRFFSMARDLLSWMESIVRQIETQEKPRDVSSVELLMKYHQGIRAEIETRSKNFSTCLELGESLLQRQHQASDEIREKREQVVSRREEMKEKWEARWERLRMLLEVCQFFRDASVAEAWLIAQEPYLASRDYGHTVDGVEKLLKRHEAFEKSAASWEERFAALEKPTTVSWRGAAQSSGQSWNNLYCVLRNSELAFYKDAKNLALGVPYHGEEPLTLRHAICEIAANYKKKKHVFKLRGSPSFEDPDPPALQEEMLSWLQGVSTAINESQSIRVKAQSLPLPPITGPDASLGKKDKEKRFSFFPKKK</sequence>
<dbReference type="PROSITE" id="PS50021">
    <property type="entry name" value="CH"/>
    <property type="match status" value="2"/>
</dbReference>
<comment type="subunit">
    <text evidence="11">Composed of nonhomologous chains, alpha and beta, which aggregate to form dimers, tetramers, and higher polymers. Interacts with BCAM.</text>
</comment>
<dbReference type="Gene3D" id="1.10.418.10">
    <property type="entry name" value="Calponin-like domain"/>
    <property type="match status" value="2"/>
</dbReference>
<evidence type="ECO:0000256" key="3">
    <source>
        <dbReference type="ARBA" id="ARBA00006826"/>
    </source>
</evidence>
<keyword evidence="9 12" id="KW-0206">Cytoskeleton</keyword>
<dbReference type="InterPro" id="IPR001589">
    <property type="entry name" value="Actinin_actin-bd_CS"/>
</dbReference>
<dbReference type="InterPro" id="IPR002017">
    <property type="entry name" value="Spectrin_repeat"/>
</dbReference>
<evidence type="ECO:0000256" key="1">
    <source>
        <dbReference type="ARBA" id="ARBA00004245"/>
    </source>
</evidence>
<keyword evidence="5 12" id="KW-0963">Cytoplasm</keyword>
<evidence type="ECO:0000256" key="6">
    <source>
        <dbReference type="ARBA" id="ARBA00022553"/>
    </source>
</evidence>
<reference evidence="17" key="2">
    <citation type="submission" date="2025-08" db="UniProtKB">
        <authorList>
            <consortium name="Ensembl"/>
        </authorList>
    </citation>
    <scope>IDENTIFICATION</scope>
</reference>
<dbReference type="Pfam" id="PF00435">
    <property type="entry name" value="Spectrin"/>
    <property type="match status" value="16"/>
</dbReference>
<dbReference type="SMART" id="SM00033">
    <property type="entry name" value="CH"/>
    <property type="match status" value="2"/>
</dbReference>
<evidence type="ECO:0000256" key="10">
    <source>
        <dbReference type="ARBA" id="ARBA00059462"/>
    </source>
</evidence>
<dbReference type="FunFam" id="1.10.418.10:FF:000004">
    <property type="entry name" value="Spectrin beta chain"/>
    <property type="match status" value="1"/>
</dbReference>
<dbReference type="Gene3D" id="1.20.58.60">
    <property type="match status" value="12"/>
</dbReference>
<dbReference type="GO" id="GO:0008091">
    <property type="term" value="C:spectrin"/>
    <property type="evidence" value="ECO:0007669"/>
    <property type="project" value="InterPro"/>
</dbReference>
<dbReference type="InterPro" id="IPR018159">
    <property type="entry name" value="Spectrin/alpha-actinin"/>
</dbReference>
<dbReference type="GO" id="GO:0005200">
    <property type="term" value="F:structural constituent of cytoskeleton"/>
    <property type="evidence" value="ECO:0007669"/>
    <property type="project" value="UniProtKB-UniRule"/>
</dbReference>
<dbReference type="CDD" id="cd00176">
    <property type="entry name" value="SPEC"/>
    <property type="match status" value="6"/>
</dbReference>
<dbReference type="GO" id="GO:0014731">
    <property type="term" value="C:spectrin-associated cytoskeleton"/>
    <property type="evidence" value="ECO:0007669"/>
    <property type="project" value="UniProtKB-ARBA"/>
</dbReference>
<dbReference type="InterPro" id="IPR001605">
    <property type="entry name" value="PH_dom-spectrin-type"/>
</dbReference>
<reference evidence="17" key="1">
    <citation type="submission" date="2019-03" db="EMBL/GenBank/DDBJ databases">
        <title>Genome sequencing and reference-guided assembly of Black Bengal Goat (Capra hircus).</title>
        <authorList>
            <person name="Siddiki A.Z."/>
            <person name="Baten A."/>
            <person name="Billah M."/>
            <person name="Alam M.A.U."/>
            <person name="Shawrob K.S.M."/>
            <person name="Saha S."/>
            <person name="Chowdhury M."/>
            <person name="Rahman A.H."/>
            <person name="Stear M."/>
            <person name="Miah G."/>
            <person name="Das G.B."/>
            <person name="Hossain M.M."/>
            <person name="Kumkum M."/>
            <person name="Islam M.S."/>
            <person name="Mollah A.M."/>
            <person name="Ahsan A."/>
            <person name="Tusar F."/>
            <person name="Khan M.K.I."/>
        </authorList>
    </citation>
    <scope>NUCLEOTIDE SEQUENCE [LARGE SCALE GENOMIC DNA]</scope>
</reference>
<dbReference type="FunFam" id="1.20.58.60:FF:000172">
    <property type="entry name" value="Spectrin beta chain"/>
    <property type="match status" value="1"/>
</dbReference>
<dbReference type="GO" id="GO:0005886">
    <property type="term" value="C:plasma membrane"/>
    <property type="evidence" value="ECO:0007669"/>
    <property type="project" value="UniProtKB-ARBA"/>
</dbReference>
<dbReference type="PIRSF" id="PIRSF002297">
    <property type="entry name" value="Spectrin_beta_subunit"/>
    <property type="match status" value="1"/>
</dbReference>
<dbReference type="FunFam" id="1.20.58.60:FF:000099">
    <property type="entry name" value="Spectrin beta chain"/>
    <property type="match status" value="1"/>
</dbReference>
<evidence type="ECO:0000256" key="12">
    <source>
        <dbReference type="PIRNR" id="PIRNR002297"/>
    </source>
</evidence>
<keyword evidence="7" id="KW-0677">Repeat</keyword>
<evidence type="ECO:0000256" key="7">
    <source>
        <dbReference type="ARBA" id="ARBA00022737"/>
    </source>
</evidence>
<evidence type="ECO:0000256" key="13">
    <source>
        <dbReference type="SAM" id="Coils"/>
    </source>
</evidence>
<dbReference type="FunFam" id="1.10.418.10:FF:000003">
    <property type="entry name" value="Spectrin beta chain"/>
    <property type="match status" value="1"/>
</dbReference>
<dbReference type="FunFam" id="1.20.58.60:FF:000011">
    <property type="entry name" value="Spectrin beta chain"/>
    <property type="match status" value="1"/>
</dbReference>
<dbReference type="SMART" id="SM00150">
    <property type="entry name" value="SPEC"/>
    <property type="match status" value="17"/>
</dbReference>
<dbReference type="FunFam" id="1.20.58.60:FF:000049">
    <property type="entry name" value="Spectrin beta chain"/>
    <property type="match status" value="1"/>
</dbReference>
<keyword evidence="4 12" id="KW-0117">Actin capping</keyword>
<feature type="region of interest" description="Disordered" evidence="14">
    <location>
        <begin position="1555"/>
        <end position="1576"/>
    </location>
</feature>
<dbReference type="SUPFAM" id="SSF47576">
    <property type="entry name" value="Calponin-homology domain, CH-domain"/>
    <property type="match status" value="1"/>
</dbReference>
<feature type="coiled-coil region" evidence="13">
    <location>
        <begin position="430"/>
        <end position="457"/>
    </location>
</feature>
<protein>
    <recommendedName>
        <fullName evidence="12">Spectrin beta chain</fullName>
    </recommendedName>
</protein>
<evidence type="ECO:0000259" key="16">
    <source>
        <dbReference type="PROSITE" id="PS50021"/>
    </source>
</evidence>
<dbReference type="SUPFAM" id="SSF46966">
    <property type="entry name" value="Spectrin repeat"/>
    <property type="match status" value="14"/>
</dbReference>
<accession>A0A8C2S459</accession>
<keyword evidence="6" id="KW-0597">Phosphoprotein</keyword>
<dbReference type="InterPro" id="IPR001715">
    <property type="entry name" value="CH_dom"/>
</dbReference>
<feature type="coiled-coil region" evidence="13">
    <location>
        <begin position="1350"/>
        <end position="1377"/>
    </location>
</feature>
<dbReference type="GO" id="GO:0051693">
    <property type="term" value="P:actin filament capping"/>
    <property type="evidence" value="ECO:0007669"/>
    <property type="project" value="UniProtKB-UniRule"/>
</dbReference>
<dbReference type="PANTHER" id="PTHR11915">
    <property type="entry name" value="SPECTRIN/FILAMIN RELATED CYTOSKELETAL PROTEIN"/>
    <property type="match status" value="1"/>
</dbReference>
<dbReference type="GO" id="GO:0005543">
    <property type="term" value="F:phospholipid binding"/>
    <property type="evidence" value="ECO:0007669"/>
    <property type="project" value="InterPro"/>
</dbReference>
<evidence type="ECO:0000256" key="14">
    <source>
        <dbReference type="SAM" id="MobiDB-lite"/>
    </source>
</evidence>
<evidence type="ECO:0000256" key="11">
    <source>
        <dbReference type="ARBA" id="ARBA00062945"/>
    </source>
</evidence>
<dbReference type="FunFam" id="1.20.58.60:FF:000019">
    <property type="entry name" value="Spectrin beta chain"/>
    <property type="match status" value="1"/>
</dbReference>
<evidence type="ECO:0000256" key="2">
    <source>
        <dbReference type="ARBA" id="ARBA00004544"/>
    </source>
</evidence>
<keyword evidence="8 12" id="KW-0009">Actin-binding</keyword>
<dbReference type="CDD" id="cd21319">
    <property type="entry name" value="CH_SPTB_rpt2"/>
    <property type="match status" value="1"/>
</dbReference>
<dbReference type="GO" id="GO:0051015">
    <property type="term" value="F:actin filament binding"/>
    <property type="evidence" value="ECO:0007669"/>
    <property type="project" value="UniProtKB-ARBA"/>
</dbReference>
<evidence type="ECO:0000256" key="5">
    <source>
        <dbReference type="ARBA" id="ARBA00022490"/>
    </source>
</evidence>
<dbReference type="Ensembl" id="ENSCHIT00010052502.1">
    <property type="protein sequence ID" value="ENSCHIP00010037434.1"/>
    <property type="gene ID" value="ENSCHIG00010023904.1"/>
</dbReference>
<evidence type="ECO:0000259" key="15">
    <source>
        <dbReference type="PROSITE" id="PS50003"/>
    </source>
</evidence>
<comment type="subcellular location">
    <subcellularLocation>
        <location evidence="2">Cytoplasm</location>
        <location evidence="2">Cell cortex</location>
    </subcellularLocation>
    <subcellularLocation>
        <location evidence="1">Cytoplasm</location>
        <location evidence="1">Cytoskeleton</location>
    </subcellularLocation>
</comment>
<dbReference type="Pfam" id="PF00307">
    <property type="entry name" value="CH"/>
    <property type="match status" value="2"/>
</dbReference>
<name>A0A8C2S459_CAPHI</name>
<dbReference type="CDD" id="cd21246">
    <property type="entry name" value="CH_SPTB-like_rpt1"/>
    <property type="match status" value="1"/>
</dbReference>
<feature type="domain" description="PH" evidence="15">
    <location>
        <begin position="1994"/>
        <end position="2093"/>
    </location>
</feature>
<feature type="domain" description="Calponin-homology (CH)" evidence="16">
    <location>
        <begin position="138"/>
        <end position="243"/>
    </location>
</feature>
<proteinExistence type="inferred from homology"/>
<dbReference type="FunFam" id="1.20.58.60:FF:000018">
    <property type="entry name" value="Spectrin beta chain"/>
    <property type="match status" value="1"/>
</dbReference>
<evidence type="ECO:0000256" key="8">
    <source>
        <dbReference type="ARBA" id="ARBA00023203"/>
    </source>
</evidence>
<dbReference type="PROSITE" id="PS00019">
    <property type="entry name" value="ACTININ_1"/>
    <property type="match status" value="1"/>
</dbReference>
<dbReference type="FunFam" id="1.20.58.60:FF:000033">
    <property type="entry name" value="Spectrin beta chain"/>
    <property type="match status" value="1"/>
</dbReference>
<feature type="domain" description="Calponin-homology (CH)" evidence="16">
    <location>
        <begin position="19"/>
        <end position="123"/>
    </location>
</feature>
<dbReference type="InterPro" id="IPR016343">
    <property type="entry name" value="Spectrin_bsu"/>
</dbReference>
<dbReference type="SUPFAM" id="SSF50729">
    <property type="entry name" value="PH domain-like"/>
    <property type="match status" value="1"/>
</dbReference>
<evidence type="ECO:0000256" key="4">
    <source>
        <dbReference type="ARBA" id="ARBA00022467"/>
    </source>
</evidence>
<dbReference type="PROSITE" id="PS50003">
    <property type="entry name" value="PH_DOMAIN"/>
    <property type="match status" value="1"/>
</dbReference>
<dbReference type="InterPro" id="IPR036872">
    <property type="entry name" value="CH_dom_sf"/>
</dbReference>
<keyword evidence="13" id="KW-0175">Coiled coil</keyword>
<dbReference type="Gene3D" id="2.30.29.30">
    <property type="entry name" value="Pleckstrin-homology domain (PH domain)/Phosphotyrosine-binding domain (PTB)"/>
    <property type="match status" value="1"/>
</dbReference>
<dbReference type="PRINTS" id="PR00683">
    <property type="entry name" value="SPECTRINPH"/>
</dbReference>
<dbReference type="FunFam" id="2.30.29.30:FF:000024">
    <property type="entry name" value="Spectrin beta chain"/>
    <property type="match status" value="1"/>
</dbReference>
<evidence type="ECO:0000256" key="9">
    <source>
        <dbReference type="ARBA" id="ARBA00023212"/>
    </source>
</evidence>
<organism evidence="17">
    <name type="scientific">Capra hircus</name>
    <name type="common">Goat</name>
    <dbReference type="NCBI Taxonomy" id="9925"/>
    <lineage>
        <taxon>Eukaryota</taxon>
        <taxon>Metazoa</taxon>
        <taxon>Chordata</taxon>
        <taxon>Craniata</taxon>
        <taxon>Vertebrata</taxon>
        <taxon>Euteleostomi</taxon>
        <taxon>Mammalia</taxon>
        <taxon>Eutheria</taxon>
        <taxon>Laurasiatheria</taxon>
        <taxon>Artiodactyla</taxon>
        <taxon>Ruminantia</taxon>
        <taxon>Pecora</taxon>
        <taxon>Bovidae</taxon>
        <taxon>Caprinae</taxon>
        <taxon>Capra</taxon>
    </lineage>
</organism>
<dbReference type="InterPro" id="IPR001849">
    <property type="entry name" value="PH_domain"/>
</dbReference>
<dbReference type="FunFam" id="1.20.58.60:FF:000214">
    <property type="entry name" value="Spectrin beta chain"/>
    <property type="match status" value="1"/>
</dbReference>
<comment type="function">
    <text evidence="10">Spectrin is the major constituent of the cytoskeletal network underlying the erythrocyte plasma membrane. It associates with band 4.1 and actin to form the cytoskeletal superstructure of the erythrocyte plasma membrane.</text>
</comment>